<name>A0A2A6FMD0_9HYPH</name>
<dbReference type="Proteomes" id="UP000219182">
    <property type="component" value="Unassembled WGS sequence"/>
</dbReference>
<comment type="similarity">
    <text evidence="1 4">Belongs to the FGGY kinase family.</text>
</comment>
<reference evidence="7 8" key="1">
    <citation type="submission" date="2017-09" db="EMBL/GenBank/DDBJ databases">
        <title>Mesorhizobum sanjuanii sp. nov. isolated from nodules of Lotus tenuis in saline-alkaline lowlands of Flooding Pampa.</title>
        <authorList>
            <person name="Sannazzaro A.I."/>
            <person name="Torres Tejerizo G.A."/>
            <person name="Fontana F."/>
            <person name="Cumpa Velazquez L.M."/>
            <person name="Hansen L."/>
            <person name="Pistorio M."/>
            <person name="Estrella M.J."/>
        </authorList>
    </citation>
    <scope>NUCLEOTIDE SEQUENCE [LARGE SCALE GENOMIC DNA]</scope>
    <source>
        <strain evidence="7 8">BSA136</strain>
    </source>
</reference>
<gene>
    <name evidence="7" type="ORF">CN311_01445</name>
</gene>
<evidence type="ECO:0000259" key="5">
    <source>
        <dbReference type="Pfam" id="PF00370"/>
    </source>
</evidence>
<dbReference type="EMBL" id="NWQG01000006">
    <property type="protein sequence ID" value="PDQ22893.1"/>
    <property type="molecule type" value="Genomic_DNA"/>
</dbReference>
<evidence type="ECO:0000256" key="1">
    <source>
        <dbReference type="ARBA" id="ARBA00009156"/>
    </source>
</evidence>
<dbReference type="PIRSF" id="PIRSF000538">
    <property type="entry name" value="GlpK"/>
    <property type="match status" value="1"/>
</dbReference>
<accession>A0A2A6FMD0</accession>
<comment type="caution">
    <text evidence="7">The sequence shown here is derived from an EMBL/GenBank/DDBJ whole genome shotgun (WGS) entry which is preliminary data.</text>
</comment>
<dbReference type="InterPro" id="IPR000577">
    <property type="entry name" value="Carb_kinase_FGGY"/>
</dbReference>
<dbReference type="AlphaFoldDB" id="A0A2A6FMD0"/>
<dbReference type="SUPFAM" id="SSF53067">
    <property type="entry name" value="Actin-like ATPase domain"/>
    <property type="match status" value="2"/>
</dbReference>
<evidence type="ECO:0000256" key="2">
    <source>
        <dbReference type="ARBA" id="ARBA00022679"/>
    </source>
</evidence>
<dbReference type="Gene3D" id="3.30.420.40">
    <property type="match status" value="2"/>
</dbReference>
<dbReference type="RefSeq" id="WP_097571651.1">
    <property type="nucleotide sequence ID" value="NZ_NWQG01000006.1"/>
</dbReference>
<evidence type="ECO:0000259" key="6">
    <source>
        <dbReference type="Pfam" id="PF02782"/>
    </source>
</evidence>
<dbReference type="CDD" id="cd24121">
    <property type="entry name" value="ASKHA_NBD_FGGY_BaEryA-like"/>
    <property type="match status" value="1"/>
</dbReference>
<evidence type="ECO:0000313" key="7">
    <source>
        <dbReference type="EMBL" id="PDQ22893.1"/>
    </source>
</evidence>
<dbReference type="PROSITE" id="PS00445">
    <property type="entry name" value="FGGY_KINASES_2"/>
    <property type="match status" value="1"/>
</dbReference>
<proteinExistence type="inferred from homology"/>
<dbReference type="InterPro" id="IPR018483">
    <property type="entry name" value="Carb_kinase_FGGY_CS"/>
</dbReference>
<dbReference type="PANTHER" id="PTHR43095:SF3">
    <property type="entry name" value="L-XYLULOSE_3-KETO-L-GULONATE KINASE"/>
    <property type="match status" value="1"/>
</dbReference>
<protein>
    <submittedName>
        <fullName evidence="7">Carbohydrate kinase</fullName>
    </submittedName>
</protein>
<keyword evidence="2 4" id="KW-0808">Transferase</keyword>
<evidence type="ECO:0000256" key="3">
    <source>
        <dbReference type="ARBA" id="ARBA00022777"/>
    </source>
</evidence>
<dbReference type="InterPro" id="IPR018484">
    <property type="entry name" value="FGGY_N"/>
</dbReference>
<dbReference type="GO" id="GO:0016773">
    <property type="term" value="F:phosphotransferase activity, alcohol group as acceptor"/>
    <property type="evidence" value="ECO:0007669"/>
    <property type="project" value="InterPro"/>
</dbReference>
<keyword evidence="8" id="KW-1185">Reference proteome</keyword>
<dbReference type="GO" id="GO:0005975">
    <property type="term" value="P:carbohydrate metabolic process"/>
    <property type="evidence" value="ECO:0007669"/>
    <property type="project" value="InterPro"/>
</dbReference>
<dbReference type="InterPro" id="IPR018485">
    <property type="entry name" value="FGGY_C"/>
</dbReference>
<keyword evidence="3 4" id="KW-0418">Kinase</keyword>
<evidence type="ECO:0000313" key="8">
    <source>
        <dbReference type="Proteomes" id="UP000219182"/>
    </source>
</evidence>
<dbReference type="InterPro" id="IPR043129">
    <property type="entry name" value="ATPase_NBD"/>
</dbReference>
<feature type="domain" description="Carbohydrate kinase FGGY N-terminal" evidence="5">
    <location>
        <begin position="5"/>
        <end position="249"/>
    </location>
</feature>
<dbReference type="Pfam" id="PF02782">
    <property type="entry name" value="FGGY_C"/>
    <property type="match status" value="1"/>
</dbReference>
<dbReference type="PANTHER" id="PTHR43095">
    <property type="entry name" value="SUGAR KINASE"/>
    <property type="match status" value="1"/>
</dbReference>
<dbReference type="GO" id="GO:0016301">
    <property type="term" value="F:kinase activity"/>
    <property type="evidence" value="ECO:0007669"/>
    <property type="project" value="UniProtKB-KW"/>
</dbReference>
<organism evidence="7 8">
    <name type="scientific">Mesorhizobium sanjuanii</name>
    <dbReference type="NCBI Taxonomy" id="2037900"/>
    <lineage>
        <taxon>Bacteria</taxon>
        <taxon>Pseudomonadati</taxon>
        <taxon>Pseudomonadota</taxon>
        <taxon>Alphaproteobacteria</taxon>
        <taxon>Hyphomicrobiales</taxon>
        <taxon>Phyllobacteriaceae</taxon>
        <taxon>Mesorhizobium</taxon>
    </lineage>
</organism>
<sequence length="527" mass="56135">MRDVLIGIDAGTSVIKSVAFDTAGRQIAAAALPNKYETLPGGGAEQDLARTWLDTAATLRQLADKVPNLASRVIAIAVTGQGDGTWLIDREGEPVAKGWLWLDARAAGVVEEIRARPEDRLRFEKTGSGLAACQQGSQFAFMKRNMPEMLGRAATAFHCKDWLYYKLTGERVTDPSEGTFTFGDFRTRGYSDEVLDVLGVTDLRHLLPPIVDGTRHSASLSQAAADATGLVAGTPVVLAYVDVVCTALGAGLFDRERRPGCSIIGSTGMHMRLAETPEEVLLNEAATGYTMTMPAPGVFAQMQSNMAATLNIDWVLGIASGILASQGITRTNGEMIALVDEWISSSEPASLLYQPYVSEAGERGPFVDANARAGFIGISSRHGYADMVRAVFEGLAFAARDCYAAMGPLPKEIRLTGGAARSPALRKILGAAIGSDIRTSEREEAGAAGAAMIAAVCVGQYASMDECVEEWVTPLLGAAEPSDQKLAAVYERLVPSYTLAHEALRPVWRSMAAPRTKTDVTKTGLTN</sequence>
<feature type="domain" description="Carbohydrate kinase FGGY C-terminal" evidence="6">
    <location>
        <begin position="263"/>
        <end position="456"/>
    </location>
</feature>
<dbReference type="InterPro" id="IPR050406">
    <property type="entry name" value="FGGY_Carb_Kinase"/>
</dbReference>
<dbReference type="Pfam" id="PF00370">
    <property type="entry name" value="FGGY_N"/>
    <property type="match status" value="1"/>
</dbReference>
<evidence type="ECO:0000256" key="4">
    <source>
        <dbReference type="RuleBase" id="RU003733"/>
    </source>
</evidence>